<dbReference type="EMBL" id="CAJNOW010005188">
    <property type="protein sequence ID" value="CAF1442429.1"/>
    <property type="molecule type" value="Genomic_DNA"/>
</dbReference>
<name>A0A815NYV1_9BILA</name>
<dbReference type="EMBL" id="CAJNRE010000152">
    <property type="protein sequence ID" value="CAF1922491.1"/>
    <property type="molecule type" value="Genomic_DNA"/>
</dbReference>
<dbReference type="Proteomes" id="UP000681720">
    <property type="component" value="Unassembled WGS sequence"/>
</dbReference>
<dbReference type="EMBL" id="CAJNOV010000063">
    <property type="protein sequence ID" value="CAF0972583.1"/>
    <property type="molecule type" value="Genomic_DNA"/>
</dbReference>
<reference evidence="2" key="1">
    <citation type="submission" date="2021-02" db="EMBL/GenBank/DDBJ databases">
        <authorList>
            <person name="Nowell W R."/>
        </authorList>
    </citation>
    <scope>NUCLEOTIDE SEQUENCE</scope>
</reference>
<protein>
    <submittedName>
        <fullName evidence="2">Uncharacterized protein</fullName>
    </submittedName>
</protein>
<dbReference type="Proteomes" id="UP000676336">
    <property type="component" value="Unassembled WGS sequence"/>
</dbReference>
<evidence type="ECO:0000313" key="5">
    <source>
        <dbReference type="EMBL" id="CAF4232039.1"/>
    </source>
</evidence>
<gene>
    <name evidence="4" type="ORF">BYL167_LOCUS24707</name>
    <name evidence="1" type="ORF">CJN711_LOCUS947</name>
    <name evidence="5" type="ORF">GIL414_LOCUS22884</name>
    <name evidence="2" type="ORF">KQP761_LOCUS11580</name>
    <name evidence="3" type="ORF">MBJ925_LOCUS2361</name>
    <name evidence="6" type="ORF">SMN809_LOCUS73488</name>
</gene>
<sequence length="108" mass="12223">MSCEQKEEQFKLHFLDCDCTCCGIRQRCTPSITCDVYQSQFKQLVKDISRSRYGLDCNCLCGEDLSSKNIESCPCPTTYATMKPIQINFNVDTGVKQLENAPLPTHSQ</sequence>
<proteinExistence type="predicted"/>
<dbReference type="EMBL" id="CAJOBJ010023893">
    <property type="protein sequence ID" value="CAF4232039.1"/>
    <property type="molecule type" value="Genomic_DNA"/>
</dbReference>
<dbReference type="OrthoDB" id="9977449at2759"/>
<comment type="caution">
    <text evidence="2">The sequence shown here is derived from an EMBL/GenBank/DDBJ whole genome shotgun (WGS) entry which is preliminary data.</text>
</comment>
<evidence type="ECO:0000313" key="7">
    <source>
        <dbReference type="Proteomes" id="UP000663834"/>
    </source>
</evidence>
<evidence type="ECO:0000313" key="1">
    <source>
        <dbReference type="EMBL" id="CAF0972583.1"/>
    </source>
</evidence>
<dbReference type="Proteomes" id="UP000663824">
    <property type="component" value="Unassembled WGS sequence"/>
</dbReference>
<evidence type="ECO:0000313" key="6">
    <source>
        <dbReference type="EMBL" id="CAF5194558.1"/>
    </source>
</evidence>
<accession>A0A815NYV1</accession>
<dbReference type="EMBL" id="CAJOBH010022364">
    <property type="protein sequence ID" value="CAF4229106.1"/>
    <property type="molecule type" value="Genomic_DNA"/>
</dbReference>
<evidence type="ECO:0000313" key="3">
    <source>
        <dbReference type="EMBL" id="CAF1922491.1"/>
    </source>
</evidence>
<dbReference type="AlphaFoldDB" id="A0A815NYV1"/>
<dbReference type="Proteomes" id="UP000681967">
    <property type="component" value="Unassembled WGS sequence"/>
</dbReference>
<dbReference type="Proteomes" id="UP000663834">
    <property type="component" value="Unassembled WGS sequence"/>
</dbReference>
<evidence type="ECO:0000313" key="2">
    <source>
        <dbReference type="EMBL" id="CAF1442429.1"/>
    </source>
</evidence>
<dbReference type="EMBL" id="CAJOBI010327984">
    <property type="protein sequence ID" value="CAF5194558.1"/>
    <property type="molecule type" value="Genomic_DNA"/>
</dbReference>
<organism evidence="2 7">
    <name type="scientific">Rotaria magnacalcarata</name>
    <dbReference type="NCBI Taxonomy" id="392030"/>
    <lineage>
        <taxon>Eukaryota</taxon>
        <taxon>Metazoa</taxon>
        <taxon>Spiralia</taxon>
        <taxon>Gnathifera</taxon>
        <taxon>Rotifera</taxon>
        <taxon>Eurotatoria</taxon>
        <taxon>Bdelloidea</taxon>
        <taxon>Philodinida</taxon>
        <taxon>Philodinidae</taxon>
        <taxon>Rotaria</taxon>
    </lineage>
</organism>
<dbReference type="Proteomes" id="UP000663855">
    <property type="component" value="Unassembled WGS sequence"/>
</dbReference>
<evidence type="ECO:0000313" key="4">
    <source>
        <dbReference type="EMBL" id="CAF4229106.1"/>
    </source>
</evidence>